<comment type="caution">
    <text evidence="2">The sequence shown here is derived from an EMBL/GenBank/DDBJ whole genome shotgun (WGS) entry which is preliminary data.</text>
</comment>
<feature type="compositionally biased region" description="Basic and acidic residues" evidence="1">
    <location>
        <begin position="18"/>
        <end position="29"/>
    </location>
</feature>
<gene>
    <name evidence="2" type="ORF">SEMRO_336_G120250.1</name>
</gene>
<name>A0A9N8HAW0_9STRA</name>
<accession>A0A9N8HAW0</accession>
<feature type="compositionally biased region" description="Acidic residues" evidence="1">
    <location>
        <begin position="137"/>
        <end position="164"/>
    </location>
</feature>
<dbReference type="AlphaFoldDB" id="A0A9N8HAW0"/>
<evidence type="ECO:0000256" key="1">
    <source>
        <dbReference type="SAM" id="MobiDB-lite"/>
    </source>
</evidence>
<feature type="compositionally biased region" description="Polar residues" evidence="1">
    <location>
        <begin position="172"/>
        <end position="189"/>
    </location>
</feature>
<feature type="region of interest" description="Disordered" evidence="1">
    <location>
        <begin position="124"/>
        <end position="354"/>
    </location>
</feature>
<dbReference type="EMBL" id="CAICTM010000335">
    <property type="protein sequence ID" value="CAB9508163.1"/>
    <property type="molecule type" value="Genomic_DNA"/>
</dbReference>
<organism evidence="2 3">
    <name type="scientific">Seminavis robusta</name>
    <dbReference type="NCBI Taxonomy" id="568900"/>
    <lineage>
        <taxon>Eukaryota</taxon>
        <taxon>Sar</taxon>
        <taxon>Stramenopiles</taxon>
        <taxon>Ochrophyta</taxon>
        <taxon>Bacillariophyta</taxon>
        <taxon>Bacillariophyceae</taxon>
        <taxon>Bacillariophycidae</taxon>
        <taxon>Naviculales</taxon>
        <taxon>Naviculaceae</taxon>
        <taxon>Seminavis</taxon>
    </lineage>
</organism>
<protein>
    <submittedName>
        <fullName evidence="2">Uncharacterized protein</fullName>
    </submittedName>
</protein>
<feature type="compositionally biased region" description="Polar residues" evidence="1">
    <location>
        <begin position="252"/>
        <end position="265"/>
    </location>
</feature>
<feature type="region of interest" description="Disordered" evidence="1">
    <location>
        <begin position="1"/>
        <end position="91"/>
    </location>
</feature>
<reference evidence="2" key="1">
    <citation type="submission" date="2020-06" db="EMBL/GenBank/DDBJ databases">
        <authorList>
            <consortium name="Plant Systems Biology data submission"/>
        </authorList>
    </citation>
    <scope>NUCLEOTIDE SEQUENCE</scope>
    <source>
        <strain evidence="2">D6</strain>
    </source>
</reference>
<evidence type="ECO:0000313" key="3">
    <source>
        <dbReference type="Proteomes" id="UP001153069"/>
    </source>
</evidence>
<evidence type="ECO:0000313" key="2">
    <source>
        <dbReference type="EMBL" id="CAB9508163.1"/>
    </source>
</evidence>
<feature type="compositionally biased region" description="Basic residues" evidence="1">
    <location>
        <begin position="273"/>
        <end position="282"/>
    </location>
</feature>
<keyword evidence="3" id="KW-1185">Reference proteome</keyword>
<sequence length="354" mass="38055">MNNSTSDEEKKKKKREANKKYNAEQRADPAKSVSLTERKREEKRRQRARKAAQNPMDRSARTPGRQGRNLQRQQTGRVGAPGTPSSRAQLHADFKSSFDNITNMMNDYSGRLFEYYAGALNEEENDEMSGVGPGEDVPFDEDIEPQPDEEDIDPDSMDEEEEETSATAGDDTANNLNEARASYTHQGATGANYAPPGATGVNQQPTTAGFGSGHARRDQYPLGWDSPDGVNKGGAQSFSPPTREMFDAPIEQPNSFGGPNHSQGQGNFGGRNHGQRASKKKAPMSFPGPQGTQNTASFAYGQQGANTSSMFPPFGGPSRGPAQPSQPKFAFGAATPDKGGAAGGAPRYSLDDSL</sequence>
<dbReference type="Proteomes" id="UP001153069">
    <property type="component" value="Unassembled WGS sequence"/>
</dbReference>
<feature type="compositionally biased region" description="Polar residues" evidence="1">
    <location>
        <begin position="200"/>
        <end position="209"/>
    </location>
</feature>
<proteinExistence type="predicted"/>